<dbReference type="Proteomes" id="UP000245629">
    <property type="component" value="Chromosome 2"/>
</dbReference>
<keyword evidence="1" id="KW-1133">Transmembrane helix</keyword>
<dbReference type="AlphaFoldDB" id="A0A2S2CS91"/>
<evidence type="ECO:0000313" key="2">
    <source>
        <dbReference type="EMBL" id="AWK87346.1"/>
    </source>
</evidence>
<dbReference type="KEGG" id="azz:DEW08_14965"/>
<name>A0A2S2CS91_9PROT</name>
<keyword evidence="1" id="KW-0472">Membrane</keyword>
<gene>
    <name evidence="2" type="ORF">DEW08_14965</name>
</gene>
<reference evidence="3" key="1">
    <citation type="submission" date="2018-05" db="EMBL/GenBank/DDBJ databases">
        <title>Azospirillum thermophila sp. nov., a novel isolated from hot spring.</title>
        <authorList>
            <person name="Zhao Z."/>
        </authorList>
    </citation>
    <scope>NUCLEOTIDE SEQUENCE [LARGE SCALE GENOMIC DNA]</scope>
    <source>
        <strain evidence="3">CFH 70021</strain>
    </source>
</reference>
<organism evidence="2 3">
    <name type="scientific">Azospirillum thermophilum</name>
    <dbReference type="NCBI Taxonomy" id="2202148"/>
    <lineage>
        <taxon>Bacteria</taxon>
        <taxon>Pseudomonadati</taxon>
        <taxon>Pseudomonadota</taxon>
        <taxon>Alphaproteobacteria</taxon>
        <taxon>Rhodospirillales</taxon>
        <taxon>Azospirillaceae</taxon>
        <taxon>Azospirillum</taxon>
    </lineage>
</organism>
<evidence type="ECO:0000313" key="3">
    <source>
        <dbReference type="Proteomes" id="UP000245629"/>
    </source>
</evidence>
<dbReference type="EMBL" id="CP029353">
    <property type="protein sequence ID" value="AWK87346.1"/>
    <property type="molecule type" value="Genomic_DNA"/>
</dbReference>
<keyword evidence="1" id="KW-0812">Transmembrane</keyword>
<protein>
    <submittedName>
        <fullName evidence="2">Uncharacterized protein</fullName>
    </submittedName>
</protein>
<sequence>MKPFEKAAILFLLKHLAAGCAGAVVLATGLLLLDVANLATLIWSSDHGVVATMMLYGGLMTTFGTVSMSIGIMGMEEDERL</sequence>
<keyword evidence="3" id="KW-1185">Reference proteome</keyword>
<dbReference type="OrthoDB" id="8449317at2"/>
<feature type="transmembrane region" description="Helical" evidence="1">
    <location>
        <begin position="53"/>
        <end position="75"/>
    </location>
</feature>
<accession>A0A2S2CS91</accession>
<dbReference type="RefSeq" id="WP_109328384.1">
    <property type="nucleotide sequence ID" value="NZ_CP029353.1"/>
</dbReference>
<feature type="transmembrane region" description="Helical" evidence="1">
    <location>
        <begin position="12"/>
        <end position="33"/>
    </location>
</feature>
<evidence type="ECO:0000256" key="1">
    <source>
        <dbReference type="SAM" id="Phobius"/>
    </source>
</evidence>
<proteinExistence type="predicted"/>